<organism evidence="1 2">
    <name type="scientific">Suillus luteus UH-Slu-Lm8-n1</name>
    <dbReference type="NCBI Taxonomy" id="930992"/>
    <lineage>
        <taxon>Eukaryota</taxon>
        <taxon>Fungi</taxon>
        <taxon>Dikarya</taxon>
        <taxon>Basidiomycota</taxon>
        <taxon>Agaricomycotina</taxon>
        <taxon>Agaricomycetes</taxon>
        <taxon>Agaricomycetidae</taxon>
        <taxon>Boletales</taxon>
        <taxon>Suillineae</taxon>
        <taxon>Suillaceae</taxon>
        <taxon>Suillus</taxon>
    </lineage>
</organism>
<dbReference type="HOGENOM" id="CLU_3070285_0_0_1"/>
<protein>
    <submittedName>
        <fullName evidence="1">Uncharacterized protein</fullName>
    </submittedName>
</protein>
<keyword evidence="2" id="KW-1185">Reference proteome</keyword>
<reference evidence="1 2" key="1">
    <citation type="submission" date="2014-04" db="EMBL/GenBank/DDBJ databases">
        <authorList>
            <consortium name="DOE Joint Genome Institute"/>
            <person name="Kuo A."/>
            <person name="Ruytinx J."/>
            <person name="Rineau F."/>
            <person name="Colpaert J."/>
            <person name="Kohler A."/>
            <person name="Nagy L.G."/>
            <person name="Floudas D."/>
            <person name="Copeland A."/>
            <person name="Barry K.W."/>
            <person name="Cichocki N."/>
            <person name="Veneault-Fourrey C."/>
            <person name="LaButti K."/>
            <person name="Lindquist E.A."/>
            <person name="Lipzen A."/>
            <person name="Lundell T."/>
            <person name="Morin E."/>
            <person name="Murat C."/>
            <person name="Sun H."/>
            <person name="Tunlid A."/>
            <person name="Henrissat B."/>
            <person name="Grigoriev I.V."/>
            <person name="Hibbett D.S."/>
            <person name="Martin F."/>
            <person name="Nordberg H.P."/>
            <person name="Cantor M.N."/>
            <person name="Hua S.X."/>
        </authorList>
    </citation>
    <scope>NUCLEOTIDE SEQUENCE [LARGE SCALE GENOMIC DNA]</scope>
    <source>
        <strain evidence="1 2">UH-Slu-Lm8-n1</strain>
    </source>
</reference>
<reference evidence="2" key="2">
    <citation type="submission" date="2015-01" db="EMBL/GenBank/DDBJ databases">
        <title>Evolutionary Origins and Diversification of the Mycorrhizal Mutualists.</title>
        <authorList>
            <consortium name="DOE Joint Genome Institute"/>
            <consortium name="Mycorrhizal Genomics Consortium"/>
            <person name="Kohler A."/>
            <person name="Kuo A."/>
            <person name="Nagy L.G."/>
            <person name="Floudas D."/>
            <person name="Copeland A."/>
            <person name="Barry K.W."/>
            <person name="Cichocki N."/>
            <person name="Veneault-Fourrey C."/>
            <person name="LaButti K."/>
            <person name="Lindquist E.A."/>
            <person name="Lipzen A."/>
            <person name="Lundell T."/>
            <person name="Morin E."/>
            <person name="Murat C."/>
            <person name="Riley R."/>
            <person name="Ohm R."/>
            <person name="Sun H."/>
            <person name="Tunlid A."/>
            <person name="Henrissat B."/>
            <person name="Grigoriev I.V."/>
            <person name="Hibbett D.S."/>
            <person name="Martin F."/>
        </authorList>
    </citation>
    <scope>NUCLEOTIDE SEQUENCE [LARGE SCALE GENOMIC DNA]</scope>
    <source>
        <strain evidence="2">UH-Slu-Lm8-n1</strain>
    </source>
</reference>
<evidence type="ECO:0000313" key="1">
    <source>
        <dbReference type="EMBL" id="KIK33986.1"/>
    </source>
</evidence>
<accession>A0A0C9ZX91</accession>
<dbReference type="AlphaFoldDB" id="A0A0C9ZX91"/>
<sequence>MLSAEYGPHALDVGVKECICGSHGEWASGVAILTWSAAVVTLCDADVTFKCAS</sequence>
<dbReference type="Proteomes" id="UP000054485">
    <property type="component" value="Unassembled WGS sequence"/>
</dbReference>
<evidence type="ECO:0000313" key="2">
    <source>
        <dbReference type="Proteomes" id="UP000054485"/>
    </source>
</evidence>
<gene>
    <name evidence="1" type="ORF">CY34DRAFT_813231</name>
</gene>
<name>A0A0C9ZX91_9AGAM</name>
<dbReference type="InParanoid" id="A0A0C9ZX91"/>
<dbReference type="EMBL" id="KN835830">
    <property type="protein sequence ID" value="KIK33986.1"/>
    <property type="molecule type" value="Genomic_DNA"/>
</dbReference>
<proteinExistence type="predicted"/>